<evidence type="ECO:0008006" key="3">
    <source>
        <dbReference type="Google" id="ProtNLM"/>
    </source>
</evidence>
<gene>
    <name evidence="1" type="ORF">SAMN05444377_11645</name>
</gene>
<accession>A0A1M5DTH8</accession>
<evidence type="ECO:0000313" key="1">
    <source>
        <dbReference type="EMBL" id="SHF70338.1"/>
    </source>
</evidence>
<protein>
    <recommendedName>
        <fullName evidence="3">Antitoxin component YwqK of the YwqJK toxin-antitoxin module</fullName>
    </recommendedName>
</protein>
<dbReference type="AlphaFoldDB" id="A0A1M5DTH8"/>
<dbReference type="Gene3D" id="2.20.110.10">
    <property type="entry name" value="Histone H3 K4-specific methyltransferase SET7/9 N-terminal domain"/>
    <property type="match status" value="3"/>
</dbReference>
<sequence>MRYLFLICLCVQWVCAQSINQLDAQGKKHGIWKGTYADTGRPRYEGTFEHGKEVGTFRFFDNTKEGAVIATREFNPKDNSCYTIVFTPKGNKVSEGKLVNRLEEGEWKFYHEDSPQIMTLEFYVKGKLNGTRKVFYKSGALAEECGYKNGLREGVYRKITEQGLVLEESNYKNGEYDGPAVFRTAENKIAARGTFVKGKKEGIWEVLEKGKLVKKDMGKQKVRKFVKKPITREEDRE</sequence>
<organism evidence="1 2">
    <name type="scientific">Flavobacterium fontis</name>
    <dbReference type="NCBI Taxonomy" id="1124188"/>
    <lineage>
        <taxon>Bacteria</taxon>
        <taxon>Pseudomonadati</taxon>
        <taxon>Bacteroidota</taxon>
        <taxon>Flavobacteriia</taxon>
        <taxon>Flavobacteriales</taxon>
        <taxon>Flavobacteriaceae</taxon>
        <taxon>Flavobacterium</taxon>
    </lineage>
</organism>
<evidence type="ECO:0000313" key="2">
    <source>
        <dbReference type="Proteomes" id="UP000184147"/>
    </source>
</evidence>
<dbReference type="RefSeq" id="WP_073364852.1">
    <property type="nucleotide sequence ID" value="NZ_FQVQ01000016.1"/>
</dbReference>
<dbReference type="STRING" id="1124188.SAMN05444377_11645"/>
<proteinExistence type="predicted"/>
<reference evidence="1 2" key="1">
    <citation type="submission" date="2016-11" db="EMBL/GenBank/DDBJ databases">
        <authorList>
            <person name="Jaros S."/>
            <person name="Januszkiewicz K."/>
            <person name="Wedrychowicz H."/>
        </authorList>
    </citation>
    <scope>NUCLEOTIDE SEQUENCE [LARGE SCALE GENOMIC DNA]</scope>
    <source>
        <strain evidence="1 2">DSM 25660</strain>
    </source>
</reference>
<dbReference type="SUPFAM" id="SSF82185">
    <property type="entry name" value="Histone H3 K4-specific methyltransferase SET7/9 N-terminal domain"/>
    <property type="match status" value="2"/>
</dbReference>
<keyword evidence="2" id="KW-1185">Reference proteome</keyword>
<dbReference type="EMBL" id="FQVQ01000016">
    <property type="protein sequence ID" value="SHF70338.1"/>
    <property type="molecule type" value="Genomic_DNA"/>
</dbReference>
<name>A0A1M5DTH8_9FLAO</name>
<dbReference type="Proteomes" id="UP000184147">
    <property type="component" value="Unassembled WGS sequence"/>
</dbReference>